<accession>A0A1C6SEI0</accession>
<evidence type="ECO:0000259" key="1">
    <source>
        <dbReference type="PROSITE" id="PS51186"/>
    </source>
</evidence>
<evidence type="ECO:0000313" key="2">
    <source>
        <dbReference type="EMBL" id="SCL27817.1"/>
    </source>
</evidence>
<gene>
    <name evidence="2" type="ORF">GA0070624_3575</name>
</gene>
<dbReference type="FunFam" id="3.40.630.30:FF:000182">
    <property type="entry name" value="Putative acetyltransferase"/>
    <property type="match status" value="1"/>
</dbReference>
<name>A0A1C6SEI0_9ACTN</name>
<dbReference type="GO" id="GO:1990189">
    <property type="term" value="F:protein N-terminal-serine acetyltransferase activity"/>
    <property type="evidence" value="ECO:0007669"/>
    <property type="project" value="TreeGrafter"/>
</dbReference>
<dbReference type="PANTHER" id="PTHR43441">
    <property type="entry name" value="RIBOSOMAL-PROTEIN-SERINE ACETYLTRANSFERASE"/>
    <property type="match status" value="1"/>
</dbReference>
<dbReference type="PANTHER" id="PTHR43441:SF10">
    <property type="entry name" value="ACETYLTRANSFERASE"/>
    <property type="match status" value="1"/>
</dbReference>
<dbReference type="OrthoDB" id="5191051at2"/>
<evidence type="ECO:0000313" key="3">
    <source>
        <dbReference type="Proteomes" id="UP000199413"/>
    </source>
</evidence>
<dbReference type="SUPFAM" id="SSF55729">
    <property type="entry name" value="Acyl-CoA N-acyltransferases (Nat)"/>
    <property type="match status" value="1"/>
</dbReference>
<dbReference type="InterPro" id="IPR051908">
    <property type="entry name" value="Ribosomal_N-acetyltransferase"/>
</dbReference>
<dbReference type="Proteomes" id="UP000199413">
    <property type="component" value="Unassembled WGS sequence"/>
</dbReference>
<reference evidence="3" key="1">
    <citation type="submission" date="2016-06" db="EMBL/GenBank/DDBJ databases">
        <authorList>
            <person name="Varghese N."/>
            <person name="Submissions Spin"/>
        </authorList>
    </citation>
    <scope>NUCLEOTIDE SEQUENCE [LARGE SCALE GENOMIC DNA]</scope>
    <source>
        <strain evidence="3">DSM 45431</strain>
    </source>
</reference>
<dbReference type="STRING" id="568872.GA0070624_3575"/>
<dbReference type="GO" id="GO:0005737">
    <property type="term" value="C:cytoplasm"/>
    <property type="evidence" value="ECO:0007669"/>
    <property type="project" value="TreeGrafter"/>
</dbReference>
<proteinExistence type="predicted"/>
<dbReference type="RefSeq" id="WP_091342522.1">
    <property type="nucleotide sequence ID" value="NZ_FMHV01000002.1"/>
</dbReference>
<keyword evidence="3" id="KW-1185">Reference proteome</keyword>
<feature type="domain" description="N-acetyltransferase" evidence="1">
    <location>
        <begin position="10"/>
        <end position="170"/>
    </location>
</feature>
<dbReference type="InterPro" id="IPR000182">
    <property type="entry name" value="GNAT_dom"/>
</dbReference>
<dbReference type="PROSITE" id="PS51186">
    <property type="entry name" value="GNAT"/>
    <property type="match status" value="1"/>
</dbReference>
<dbReference type="Gene3D" id="3.40.630.30">
    <property type="match status" value="1"/>
</dbReference>
<organism evidence="2 3">
    <name type="scientific">Micromonospora rhizosphaerae</name>
    <dbReference type="NCBI Taxonomy" id="568872"/>
    <lineage>
        <taxon>Bacteria</taxon>
        <taxon>Bacillati</taxon>
        <taxon>Actinomycetota</taxon>
        <taxon>Actinomycetes</taxon>
        <taxon>Micromonosporales</taxon>
        <taxon>Micromonosporaceae</taxon>
        <taxon>Micromonospora</taxon>
    </lineage>
</organism>
<dbReference type="GO" id="GO:0008999">
    <property type="term" value="F:protein-N-terminal-alanine acetyltransferase activity"/>
    <property type="evidence" value="ECO:0007669"/>
    <property type="project" value="TreeGrafter"/>
</dbReference>
<dbReference type="InterPro" id="IPR016181">
    <property type="entry name" value="Acyl_CoA_acyltransferase"/>
</dbReference>
<dbReference type="Pfam" id="PF13302">
    <property type="entry name" value="Acetyltransf_3"/>
    <property type="match status" value="1"/>
</dbReference>
<sequence length="198" mass="21935">MFALPLADSAVLRPLEPWQAEEFLAYLDRAREHIAPWVSPSFVARDLAEARAVLQRYADKRAQDGGGIWGIWLDGSLVGGVMFVSFDATLGVCEAGCWLEPGAQGRGLITRAAGRIIDWAVEERGIVRVEWRTNARNERSIAVAQRLGMSRDGTLRQVYPGGAGGRIDLEIWSVLADEWRSRCAARLNLLGAEEHHVR</sequence>
<protein>
    <submittedName>
        <fullName evidence="2">Protein N-acetyltransferase, RimJ/RimL family</fullName>
    </submittedName>
</protein>
<keyword evidence="2" id="KW-0808">Transferase</keyword>
<dbReference type="AlphaFoldDB" id="A0A1C6SEI0"/>
<dbReference type="EMBL" id="FMHV01000002">
    <property type="protein sequence ID" value="SCL27817.1"/>
    <property type="molecule type" value="Genomic_DNA"/>
</dbReference>